<dbReference type="Pfam" id="PF02361">
    <property type="entry name" value="CbiQ"/>
    <property type="match status" value="1"/>
</dbReference>
<dbReference type="AlphaFoldDB" id="A0A1W1XTK6"/>
<evidence type="ECO:0000256" key="6">
    <source>
        <dbReference type="SAM" id="Phobius"/>
    </source>
</evidence>
<keyword evidence="2" id="KW-1003">Cell membrane</keyword>
<evidence type="ECO:0000256" key="4">
    <source>
        <dbReference type="ARBA" id="ARBA00022989"/>
    </source>
</evidence>
<dbReference type="PANTHER" id="PTHR34857:SF2">
    <property type="entry name" value="SLL0384 PROTEIN"/>
    <property type="match status" value="1"/>
</dbReference>
<evidence type="ECO:0000256" key="5">
    <source>
        <dbReference type="ARBA" id="ARBA00023136"/>
    </source>
</evidence>
<accession>A0A1W1XTK6</accession>
<organism evidence="7 8">
    <name type="scientific">Desulfacinum hydrothermale DSM 13146</name>
    <dbReference type="NCBI Taxonomy" id="1121390"/>
    <lineage>
        <taxon>Bacteria</taxon>
        <taxon>Pseudomonadati</taxon>
        <taxon>Thermodesulfobacteriota</taxon>
        <taxon>Syntrophobacteria</taxon>
        <taxon>Syntrophobacterales</taxon>
        <taxon>Syntrophobacteraceae</taxon>
        <taxon>Desulfacinum</taxon>
    </lineage>
</organism>
<feature type="transmembrane region" description="Helical" evidence="6">
    <location>
        <begin position="200"/>
        <end position="219"/>
    </location>
</feature>
<dbReference type="InterPro" id="IPR051611">
    <property type="entry name" value="ECF_transporter_component"/>
</dbReference>
<dbReference type="PANTHER" id="PTHR34857">
    <property type="entry name" value="SLL0384 PROTEIN"/>
    <property type="match status" value="1"/>
</dbReference>
<gene>
    <name evidence="7" type="ORF">SAMN02746041_02896</name>
</gene>
<evidence type="ECO:0000313" key="8">
    <source>
        <dbReference type="Proteomes" id="UP000192783"/>
    </source>
</evidence>
<proteinExistence type="predicted"/>
<protein>
    <submittedName>
        <fullName evidence="7">Energy-coupling factor transport system permease protein</fullName>
    </submittedName>
</protein>
<dbReference type="RefSeq" id="WP_084058800.1">
    <property type="nucleotide sequence ID" value="NZ_FWXF01000020.1"/>
</dbReference>
<dbReference type="Proteomes" id="UP000192783">
    <property type="component" value="Unassembled WGS sequence"/>
</dbReference>
<keyword evidence="8" id="KW-1185">Reference proteome</keyword>
<dbReference type="STRING" id="1121390.SAMN02746041_02896"/>
<keyword evidence="3 6" id="KW-0812">Transmembrane</keyword>
<keyword evidence="4 6" id="KW-1133">Transmembrane helix</keyword>
<keyword evidence="5 6" id="KW-0472">Membrane</keyword>
<sequence length="225" mass="25102">MKGLDPRTRLLLGLVFTVTVLTTQTRPVLLMEAAALWSLLVVLRLVRSWSASLRLTLPMIALVFLVSILAFDAPTAVDLSVRLHNLFAASFVFFQVLTAEELAQALEAMRVPHVFVFMLTTALRYVPLMTQKIKNIRAAQTARGLDLRLRPRNIGHFTALVVPLLFQAFILADHLALAMESRGFSRRKGRTASRLGRFRLQDAGAALTALLLCALLLWWDQRGAV</sequence>
<dbReference type="CDD" id="cd16914">
    <property type="entry name" value="EcfT"/>
    <property type="match status" value="1"/>
</dbReference>
<evidence type="ECO:0000313" key="7">
    <source>
        <dbReference type="EMBL" id="SMC27182.1"/>
    </source>
</evidence>
<reference evidence="7 8" key="1">
    <citation type="submission" date="2017-04" db="EMBL/GenBank/DDBJ databases">
        <authorList>
            <person name="Afonso C.L."/>
            <person name="Miller P.J."/>
            <person name="Scott M.A."/>
            <person name="Spackman E."/>
            <person name="Goraichik I."/>
            <person name="Dimitrov K.M."/>
            <person name="Suarez D.L."/>
            <person name="Swayne D.E."/>
        </authorList>
    </citation>
    <scope>NUCLEOTIDE SEQUENCE [LARGE SCALE GENOMIC DNA]</scope>
    <source>
        <strain evidence="7 8">DSM 13146</strain>
    </source>
</reference>
<evidence type="ECO:0000256" key="3">
    <source>
        <dbReference type="ARBA" id="ARBA00022692"/>
    </source>
</evidence>
<name>A0A1W1XTK6_9BACT</name>
<dbReference type="EMBL" id="FWXF01000020">
    <property type="protein sequence ID" value="SMC27182.1"/>
    <property type="molecule type" value="Genomic_DNA"/>
</dbReference>
<feature type="transmembrane region" description="Helical" evidence="6">
    <location>
        <begin position="49"/>
        <end position="71"/>
    </location>
</feature>
<dbReference type="OrthoDB" id="5420175at2"/>
<evidence type="ECO:0000256" key="1">
    <source>
        <dbReference type="ARBA" id="ARBA00004141"/>
    </source>
</evidence>
<comment type="subcellular location">
    <subcellularLocation>
        <location evidence="1">Membrane</location>
        <topology evidence="1">Multi-pass membrane protein</topology>
    </subcellularLocation>
</comment>
<dbReference type="GO" id="GO:0005886">
    <property type="term" value="C:plasma membrane"/>
    <property type="evidence" value="ECO:0007669"/>
    <property type="project" value="UniProtKB-ARBA"/>
</dbReference>
<dbReference type="InterPro" id="IPR003339">
    <property type="entry name" value="ABC/ECF_trnsptr_transmembrane"/>
</dbReference>
<feature type="transmembrane region" description="Helical" evidence="6">
    <location>
        <begin position="154"/>
        <end position="179"/>
    </location>
</feature>
<evidence type="ECO:0000256" key="2">
    <source>
        <dbReference type="ARBA" id="ARBA00022475"/>
    </source>
</evidence>